<evidence type="ECO:0000313" key="4">
    <source>
        <dbReference type="Proteomes" id="UP000031512"/>
    </source>
</evidence>
<feature type="signal peptide" evidence="2">
    <location>
        <begin position="1"/>
        <end position="18"/>
    </location>
</feature>
<dbReference type="VEuPathDB" id="PiroplasmaDB:BEWA_048400"/>
<accession>L1LB49</accession>
<dbReference type="KEGG" id="beq:BEWA_048400"/>
<sequence length="1524" mass="173417">MNFLALLCIIFLSRLCGSTGPQNPGRSDSIRSLELQIDASLFSTDRLDDNGIPVLKCVARANTRSYSFHCGPETIWTGNGEDVCTSALMYIEGGKPVLVTLQVKNDDNEGVVFLYHTGDEWIQDGDRHRLKLKELQGIAQAKAHIEKSRYESPWEPGTVDISSFDYPNYRVIDVDIDGVPSRILMMNPGTTVTRIVDGGTEVWKDVSPGVNCLYCIQHLQNNEPKMMSIVVCKPDGLFQVFREYKKTAGTLSKIGIGDKRGWNPSGNDYLDRVSTLKVDSGTPSRIPIDISSDEDTEKFKIIRYEQYGVTVKFFVARPGYIIDKVMDGTNDKWAVKDGYLCFMCEVHTKNNYSLVRTHLKHDKIVGYLSMEKKKGEWKNLSAWEHTLRFNQLYKKGANAVKRETTPVNAPPYILDLVNPDKKKTDLDGNTNGGVDCKTFAPKDGHRISSVVENGTPIWTASGNSERCEYVTWLSKDKSNFLALDIQECSGAKTKHFEKVGRAWTCITSKTFTVKVKAIMEVGGEYGSPRKPLNTTPCILDLDNPDESTIGFHREMTSGVNISRYFPTDGYHISSIKKGKVPVWICLDGEKCEYVTVSSKGDSILVSLDVSGAKKEYLELTGGSWKEITKEDYDAKCKAMANVSTESPRVKSMPTGYHSKMKDVSTENSRVKNVPTNDHSRTKDVSTDKPRVKNVSTDHLRVKDILADKRSKRESVPTENLRAAPVKNSRIPLSEESTASLSRFSKEVNWEERMPFTSLPSGPITMDVANLCSQNYNHFDYIYDDNYIRLFIPNEGVTVAKLVDGEHFIWMARPDERFEFAKAYINESNKPVLLVINKSDMFGISHLRYRKTWTKWMACQDYSNELDKLKVPVETTRKFFIDLEDEEDTEECIVFKERLLRVLTRHFFPKPGCLAKGIIHNGVTVWAAAEHEKCIACDFYPRRKENSLLVVIIKTDRKEYKYFELVGKVWTPITSCEFSERIRYVNRLSVNVDTLLFSVKESCSNGIPILHCMSKGEKISEFVCASETIWKGTGNDSCLNALVYFLGDEPRVVVLKVIENTREVVLYLYKNGDEWENDKAGAKAMLEQLEKTYGYTMQKPDEPLEVGEKVAVHATVTDENQRLNFSGNVDIEDVLGQEIFNCRETSNYNKSAVRARYGRINCSQQLEKLDEYSDIGRSESDALWNEIVHALNGGNVEIESPIGGKKKAEDLEQDVPYNGLDEIINWSHSEDWSMEQIYVEPRDNFTYYPSNLMIPDKGPSGKCAMKNKMITPLFFPTFNSGSIINVSKYNPTFYNLYDYYLDDVITRLIVPWSGTKMTSLSYGRDVIWNAGEGESLVYATIHLRETVPVLVYILKNSPSANKTETIMNNGFEWRPIGNYMAALKKFPRPNIAKLDFAMDLTYPDNGKVKVFDTVLDGIKTRLFVPRLGFRADLVNHGGTILWRSPEYEYARVKSRWRVVLVRAYLRGDTCFLVKMTLKERRGSFSSINYIHLNGRWIEVSQRESERAKWALRTFGDVREWPTRHF</sequence>
<dbReference type="eggNOG" id="ENOG502QX12">
    <property type="taxonomic scope" value="Eukaryota"/>
</dbReference>
<reference evidence="3 4" key="1">
    <citation type="journal article" date="2012" name="BMC Genomics">
        <title>Comparative genomic analysis and phylogenetic position of Theileria equi.</title>
        <authorList>
            <person name="Kappmeyer L.S."/>
            <person name="Thiagarajan M."/>
            <person name="Herndon D.R."/>
            <person name="Ramsay J.D."/>
            <person name="Caler E."/>
            <person name="Djikeng A."/>
            <person name="Gillespie J.J."/>
            <person name="Lau A.O."/>
            <person name="Roalson E.H."/>
            <person name="Silva J.C."/>
            <person name="Silva M.G."/>
            <person name="Suarez C.E."/>
            <person name="Ueti M.W."/>
            <person name="Nene V.M."/>
            <person name="Mealey R.H."/>
            <person name="Knowles D.P."/>
            <person name="Brayton K.A."/>
        </authorList>
    </citation>
    <scope>NUCLEOTIDE SEQUENCE [LARGE SCALE GENOMIC DNA]</scope>
    <source>
        <strain evidence="3 4">WA</strain>
    </source>
</reference>
<gene>
    <name evidence="3" type="ORF">BEWA_048400</name>
</gene>
<dbReference type="InterPro" id="IPR007480">
    <property type="entry name" value="DUF529"/>
</dbReference>
<evidence type="ECO:0000313" key="3">
    <source>
        <dbReference type="EMBL" id="EKX72373.1"/>
    </source>
</evidence>
<evidence type="ECO:0000256" key="2">
    <source>
        <dbReference type="SAM" id="SignalP"/>
    </source>
</evidence>
<dbReference type="Proteomes" id="UP000031512">
    <property type="component" value="Unassembled WGS sequence"/>
</dbReference>
<keyword evidence="2" id="KW-0732">Signal</keyword>
<dbReference type="EMBL" id="ACOU01000007">
    <property type="protein sequence ID" value="EKX72373.1"/>
    <property type="molecule type" value="Genomic_DNA"/>
</dbReference>
<keyword evidence="4" id="KW-1185">Reference proteome</keyword>
<feature type="chain" id="PRO_5003952363" description="Signal peptide-containing protein" evidence="2">
    <location>
        <begin position="19"/>
        <end position="1524"/>
    </location>
</feature>
<evidence type="ECO:0000256" key="1">
    <source>
        <dbReference type="SAM" id="MobiDB-lite"/>
    </source>
</evidence>
<dbReference type="Pfam" id="PF04385">
    <property type="entry name" value="FAINT"/>
    <property type="match status" value="2"/>
</dbReference>
<name>L1LB49_THEEQ</name>
<organism evidence="3 4">
    <name type="scientific">Theileria equi strain WA</name>
    <dbReference type="NCBI Taxonomy" id="1537102"/>
    <lineage>
        <taxon>Eukaryota</taxon>
        <taxon>Sar</taxon>
        <taxon>Alveolata</taxon>
        <taxon>Apicomplexa</taxon>
        <taxon>Aconoidasida</taxon>
        <taxon>Piroplasmida</taxon>
        <taxon>Theileriidae</taxon>
        <taxon>Theileria</taxon>
    </lineage>
</organism>
<proteinExistence type="predicted"/>
<evidence type="ECO:0008006" key="5">
    <source>
        <dbReference type="Google" id="ProtNLM"/>
    </source>
</evidence>
<dbReference type="STRING" id="1537102.L1LB49"/>
<feature type="compositionally biased region" description="Basic and acidic residues" evidence="1">
    <location>
        <begin position="677"/>
        <end position="690"/>
    </location>
</feature>
<comment type="caution">
    <text evidence="3">The sequence shown here is derived from an EMBL/GenBank/DDBJ whole genome shotgun (WGS) entry which is preliminary data.</text>
</comment>
<feature type="region of interest" description="Disordered" evidence="1">
    <location>
        <begin position="645"/>
        <end position="690"/>
    </location>
</feature>
<dbReference type="RefSeq" id="XP_004831825.1">
    <property type="nucleotide sequence ID" value="XM_004831768.1"/>
</dbReference>
<protein>
    <recommendedName>
        <fullName evidence="5">Signal peptide-containing protein</fullName>
    </recommendedName>
</protein>
<dbReference type="GeneID" id="15805148"/>